<evidence type="ECO:0000256" key="4">
    <source>
        <dbReference type="ARBA" id="ARBA00022737"/>
    </source>
</evidence>
<evidence type="ECO:0000256" key="5">
    <source>
        <dbReference type="ARBA" id="ARBA00023043"/>
    </source>
</evidence>
<evidence type="ECO:0000256" key="9">
    <source>
        <dbReference type="SAM" id="MobiDB-lite"/>
    </source>
</evidence>
<accession>A0AAE0YUW4</accession>
<comment type="caution">
    <text evidence="10">The sequence shown here is derived from an EMBL/GenBank/DDBJ whole genome shotgun (WGS) entry which is preliminary data.</text>
</comment>
<dbReference type="EMBL" id="JAWDGP010005360">
    <property type="protein sequence ID" value="KAK3757505.1"/>
    <property type="molecule type" value="Genomic_DNA"/>
</dbReference>
<keyword evidence="4" id="KW-0677">Repeat</keyword>
<evidence type="ECO:0000256" key="7">
    <source>
        <dbReference type="ARBA" id="ARBA00030621"/>
    </source>
</evidence>
<keyword evidence="11" id="KW-1185">Reference proteome</keyword>
<dbReference type="InterPro" id="IPR002110">
    <property type="entry name" value="Ankyrin_rpt"/>
</dbReference>
<evidence type="ECO:0000313" key="11">
    <source>
        <dbReference type="Proteomes" id="UP001283361"/>
    </source>
</evidence>
<name>A0AAE0YUW4_9GAST</name>
<dbReference type="Pfam" id="PF12796">
    <property type="entry name" value="Ank_2"/>
    <property type="match status" value="1"/>
</dbReference>
<evidence type="ECO:0000256" key="6">
    <source>
        <dbReference type="ARBA" id="ARBA00023242"/>
    </source>
</evidence>
<dbReference type="GO" id="GO:0005634">
    <property type="term" value="C:nucleus"/>
    <property type="evidence" value="ECO:0007669"/>
    <property type="project" value="UniProtKB-SubCell"/>
</dbReference>
<protein>
    <recommendedName>
        <fullName evidence="2">NF-kappa-B inhibitor-like protein 1</fullName>
    </recommendedName>
    <alternativeName>
        <fullName evidence="7">Inhibitor of kappa B-like protein</fullName>
    </alternativeName>
    <alternativeName>
        <fullName evidence="8">Nuclear factor of kappa light polypeptide gene enhancer in B-cells inhibitor-like 1</fullName>
    </alternativeName>
</protein>
<evidence type="ECO:0000256" key="3">
    <source>
        <dbReference type="ARBA" id="ARBA00022553"/>
    </source>
</evidence>
<dbReference type="SUPFAM" id="SSF48403">
    <property type="entry name" value="Ankyrin repeat"/>
    <property type="match status" value="1"/>
</dbReference>
<evidence type="ECO:0000256" key="2">
    <source>
        <dbReference type="ARBA" id="ARBA00014259"/>
    </source>
</evidence>
<feature type="compositionally biased region" description="Basic and acidic residues" evidence="9">
    <location>
        <begin position="240"/>
        <end position="252"/>
    </location>
</feature>
<dbReference type="Gene3D" id="1.25.40.20">
    <property type="entry name" value="Ankyrin repeat-containing domain"/>
    <property type="match status" value="1"/>
</dbReference>
<organism evidence="10 11">
    <name type="scientific">Elysia crispata</name>
    <name type="common">lettuce slug</name>
    <dbReference type="NCBI Taxonomy" id="231223"/>
    <lineage>
        <taxon>Eukaryota</taxon>
        <taxon>Metazoa</taxon>
        <taxon>Spiralia</taxon>
        <taxon>Lophotrochozoa</taxon>
        <taxon>Mollusca</taxon>
        <taxon>Gastropoda</taxon>
        <taxon>Heterobranchia</taxon>
        <taxon>Euthyneura</taxon>
        <taxon>Panpulmonata</taxon>
        <taxon>Sacoglossa</taxon>
        <taxon>Placobranchoidea</taxon>
        <taxon>Plakobranchidae</taxon>
        <taxon>Elysia</taxon>
    </lineage>
</organism>
<feature type="compositionally biased region" description="Basic and acidic residues" evidence="9">
    <location>
        <begin position="212"/>
        <end position="225"/>
    </location>
</feature>
<evidence type="ECO:0000256" key="8">
    <source>
        <dbReference type="ARBA" id="ARBA00030802"/>
    </source>
</evidence>
<reference evidence="10" key="1">
    <citation type="journal article" date="2023" name="G3 (Bethesda)">
        <title>A reference genome for the long-term kleptoplast-retaining sea slug Elysia crispata morphotype clarki.</title>
        <authorList>
            <person name="Eastman K.E."/>
            <person name="Pendleton A.L."/>
            <person name="Shaikh M.A."/>
            <person name="Suttiyut T."/>
            <person name="Ogas R."/>
            <person name="Tomko P."/>
            <person name="Gavelis G."/>
            <person name="Widhalm J.R."/>
            <person name="Wisecaver J.H."/>
        </authorList>
    </citation>
    <scope>NUCLEOTIDE SEQUENCE</scope>
    <source>
        <strain evidence="10">ECLA1</strain>
    </source>
</reference>
<dbReference type="Proteomes" id="UP001283361">
    <property type="component" value="Unassembled WGS sequence"/>
</dbReference>
<dbReference type="AlphaFoldDB" id="A0AAE0YUW4"/>
<keyword evidence="6" id="KW-0539">Nucleus</keyword>
<keyword evidence="5" id="KW-0040">ANK repeat</keyword>
<dbReference type="PANTHER" id="PTHR15263">
    <property type="entry name" value="I-KAPPA-B-LIKE PROTEIN IKBL"/>
    <property type="match status" value="1"/>
</dbReference>
<feature type="region of interest" description="Disordered" evidence="9">
    <location>
        <begin position="200"/>
        <end position="262"/>
    </location>
</feature>
<feature type="compositionally biased region" description="Polar residues" evidence="9">
    <location>
        <begin position="226"/>
        <end position="237"/>
    </location>
</feature>
<sequence>MGVKSRLCRYIQEDRPLKLKSYVSSHDIDLDNVKLRRGQNILHYCASFGSGDMLRCLLRFECDSAVSDKDGNLPLHIALQRALNCELGEAENILSTLVKPLQQAYPLGHDVENRRGDTAHDLLVLLKDKIKKSKRTSEQKLQEKRRVAQEEDEKWKRKLEEESLFEYEDQLPRYSAEDDDFYRGGEAPSFGRWSEQIQEEYSKKREHHHHTFWRDKKGGRQKDHGASSNKQASSSLGDEQAEKLKRAREEMRKRFKPVPPEKTKSGLLLKKQFYEKKFTQLLGNLRGKMLTFRCIPWPHVDVNSVASVLFCDISDKSSDVYRKYLRSQQVRWHPDKFTQKFGEYLHHDHVPKIMARVKAISQLLNKLESERTK</sequence>
<gene>
    <name evidence="10" type="ORF">RRG08_050388</name>
</gene>
<dbReference type="GO" id="GO:0043124">
    <property type="term" value="P:negative regulation of canonical NF-kappaB signal transduction"/>
    <property type="evidence" value="ECO:0007669"/>
    <property type="project" value="InterPro"/>
</dbReference>
<evidence type="ECO:0000313" key="10">
    <source>
        <dbReference type="EMBL" id="KAK3757505.1"/>
    </source>
</evidence>
<evidence type="ECO:0000256" key="1">
    <source>
        <dbReference type="ARBA" id="ARBA00004123"/>
    </source>
</evidence>
<dbReference type="PANTHER" id="PTHR15263:SF1">
    <property type="entry name" value="NF-KAPPA-B INHIBITOR-LIKE PROTEIN 1"/>
    <property type="match status" value="1"/>
</dbReference>
<keyword evidence="3" id="KW-0597">Phosphoprotein</keyword>
<dbReference type="InterPro" id="IPR036770">
    <property type="entry name" value="Ankyrin_rpt-contain_sf"/>
</dbReference>
<dbReference type="InterPro" id="IPR038753">
    <property type="entry name" value="NFKBIL1"/>
</dbReference>
<proteinExistence type="predicted"/>
<comment type="subcellular location">
    <subcellularLocation>
        <location evidence="1">Nucleus</location>
    </subcellularLocation>
</comment>